<dbReference type="EMBL" id="RXIH01000033">
    <property type="protein sequence ID" value="RZN55917.1"/>
    <property type="molecule type" value="Genomic_DNA"/>
</dbReference>
<accession>A0A520KF38</accession>
<dbReference type="GO" id="GO:0016887">
    <property type="term" value="F:ATP hydrolysis activity"/>
    <property type="evidence" value="ECO:0007669"/>
    <property type="project" value="InterPro"/>
</dbReference>
<dbReference type="Proteomes" id="UP000317265">
    <property type="component" value="Unassembled WGS sequence"/>
</dbReference>
<gene>
    <name evidence="8" type="ORF">DSO09_03035</name>
    <name evidence="7" type="ORF">EF809_04300</name>
</gene>
<sequence length="187" mass="21469">FFINIVITGTPGVGKTTITKVLAEKLGLKIIELNKFAIEVNGIMGYDAERNAQIINEKIIRKELRKILEKEDNFIIEGHWGEIVPKEFVDIVIVIRTNPLILRERLKEKGYKEEKIKENIQAELLDYCLIKAIEAFGEDKVFEVDNTNKEINVIVEEIIKIIKERKGNKPGEIDWIGTLGEKVKELL</sequence>
<dbReference type="InterPro" id="IPR020618">
    <property type="entry name" value="Adenyl_kinase_AK6"/>
</dbReference>
<evidence type="ECO:0000313" key="8">
    <source>
        <dbReference type="EMBL" id="TDA39017.1"/>
    </source>
</evidence>
<evidence type="ECO:0000313" key="10">
    <source>
        <dbReference type="Proteomes" id="UP000317265"/>
    </source>
</evidence>
<evidence type="ECO:0000256" key="3">
    <source>
        <dbReference type="ARBA" id="ARBA00022679"/>
    </source>
</evidence>
<dbReference type="Proteomes" id="UP000316080">
    <property type="component" value="Unassembled WGS sequence"/>
</dbReference>
<reference evidence="8 10" key="1">
    <citation type="journal article" date="2019" name="Nat. Microbiol.">
        <title>Expanding anaerobic alkane metabolism in the domain of Archaea.</title>
        <authorList>
            <person name="Wang Y."/>
            <person name="Wegener G."/>
            <person name="Hou J."/>
            <person name="Wang F."/>
            <person name="Xiao X."/>
        </authorList>
    </citation>
    <scope>NUCLEOTIDE SEQUENCE [LARGE SCALE GENOMIC DNA]</scope>
    <source>
        <strain evidence="8">WYZ-LMO11</strain>
    </source>
</reference>
<dbReference type="GO" id="GO:0008168">
    <property type="term" value="F:methyltransferase activity"/>
    <property type="evidence" value="ECO:0007669"/>
    <property type="project" value="UniProtKB-KW"/>
</dbReference>
<dbReference type="HAMAP" id="MF_00039">
    <property type="entry name" value="Adenylate_kinase_AK6"/>
    <property type="match status" value="1"/>
</dbReference>
<keyword evidence="8" id="KW-0489">Methyltransferase</keyword>
<dbReference type="PANTHER" id="PTHR12595">
    <property type="entry name" value="POS9-ACTIVATING FACTOR FAP7-RELATED"/>
    <property type="match status" value="1"/>
</dbReference>
<keyword evidence="1" id="KW-0690">Ribosome biogenesis</keyword>
<reference evidence="7 9" key="2">
    <citation type="journal article" date="2019" name="Nat. Microbiol.">
        <title>Wide diversity of methane and short-chain alkane metabolisms in uncultured archaea.</title>
        <authorList>
            <person name="Borrel G."/>
            <person name="Adam P.S."/>
            <person name="McKay L.J."/>
            <person name="Chen L.X."/>
            <person name="Sierra-Garcia I.N."/>
            <person name="Sieber C.M."/>
            <person name="Letourneur Q."/>
            <person name="Ghozlane A."/>
            <person name="Andersen G.L."/>
            <person name="Li W.J."/>
            <person name="Hallam S.J."/>
            <person name="Muyzer G."/>
            <person name="de Oliveira V.M."/>
            <person name="Inskeep W.P."/>
            <person name="Banfield J.F."/>
            <person name="Gribaldo S."/>
        </authorList>
    </citation>
    <scope>NUCLEOTIDE SEQUENCE [LARGE SCALE GENOMIC DNA]</scope>
    <source>
        <strain evidence="7">Verst-YHS</strain>
    </source>
</reference>
<dbReference type="GO" id="GO:0006364">
    <property type="term" value="P:rRNA processing"/>
    <property type="evidence" value="ECO:0007669"/>
    <property type="project" value="UniProtKB-KW"/>
</dbReference>
<dbReference type="GO" id="GO:0004017">
    <property type="term" value="F:AMP kinase activity"/>
    <property type="evidence" value="ECO:0007669"/>
    <property type="project" value="InterPro"/>
</dbReference>
<dbReference type="EMBL" id="QNVI01000040">
    <property type="protein sequence ID" value="TDA39017.1"/>
    <property type="molecule type" value="Genomic_DNA"/>
</dbReference>
<comment type="caution">
    <text evidence="7">The sequence shown here is derived from an EMBL/GenBank/DDBJ whole genome shotgun (WGS) entry which is preliminary data.</text>
</comment>
<keyword evidence="5" id="KW-0418">Kinase</keyword>
<keyword evidence="2" id="KW-0698">rRNA processing</keyword>
<evidence type="ECO:0000256" key="6">
    <source>
        <dbReference type="ARBA" id="ARBA00022840"/>
    </source>
</evidence>
<evidence type="ECO:0000256" key="4">
    <source>
        <dbReference type="ARBA" id="ARBA00022741"/>
    </source>
</evidence>
<dbReference type="GO" id="GO:0005524">
    <property type="term" value="F:ATP binding"/>
    <property type="evidence" value="ECO:0007669"/>
    <property type="project" value="UniProtKB-KW"/>
</dbReference>
<dbReference type="SUPFAM" id="SSF52540">
    <property type="entry name" value="P-loop containing nucleoside triphosphate hydrolases"/>
    <property type="match status" value="1"/>
</dbReference>
<evidence type="ECO:0000256" key="1">
    <source>
        <dbReference type="ARBA" id="ARBA00022517"/>
    </source>
</evidence>
<evidence type="ECO:0000256" key="5">
    <source>
        <dbReference type="ARBA" id="ARBA00022777"/>
    </source>
</evidence>
<dbReference type="Pfam" id="PF13238">
    <property type="entry name" value="AAA_18"/>
    <property type="match status" value="1"/>
</dbReference>
<dbReference type="Gene3D" id="3.40.50.300">
    <property type="entry name" value="P-loop containing nucleotide triphosphate hydrolases"/>
    <property type="match status" value="1"/>
</dbReference>
<evidence type="ECO:0000313" key="7">
    <source>
        <dbReference type="EMBL" id="RZN55917.1"/>
    </source>
</evidence>
<evidence type="ECO:0000313" key="9">
    <source>
        <dbReference type="Proteomes" id="UP000316080"/>
    </source>
</evidence>
<evidence type="ECO:0000256" key="2">
    <source>
        <dbReference type="ARBA" id="ARBA00022552"/>
    </source>
</evidence>
<keyword evidence="3 8" id="KW-0808">Transferase</keyword>
<dbReference type="InterPro" id="IPR027417">
    <property type="entry name" value="P-loop_NTPase"/>
</dbReference>
<organism evidence="7 9">
    <name type="scientific">Thermoproteota archaeon</name>
    <dbReference type="NCBI Taxonomy" id="2056631"/>
    <lineage>
        <taxon>Archaea</taxon>
        <taxon>Thermoproteota</taxon>
    </lineage>
</organism>
<protein>
    <submittedName>
        <fullName evidence="7">AAA family ATPase</fullName>
    </submittedName>
    <submittedName>
        <fullName evidence="8">Adenine methyltransferase</fullName>
    </submittedName>
</protein>
<name>A0A520KF38_9CREN</name>
<feature type="non-terminal residue" evidence="7">
    <location>
        <position position="1"/>
    </location>
</feature>
<dbReference type="GO" id="GO:0032259">
    <property type="term" value="P:methylation"/>
    <property type="evidence" value="ECO:0007669"/>
    <property type="project" value="UniProtKB-KW"/>
</dbReference>
<keyword evidence="6" id="KW-0067">ATP-binding</keyword>
<keyword evidence="4" id="KW-0547">Nucleotide-binding</keyword>
<proteinExistence type="inferred from homology"/>
<dbReference type="PANTHER" id="PTHR12595:SF0">
    <property type="entry name" value="ADENYLATE KINASE ISOENZYME 6"/>
    <property type="match status" value="1"/>
</dbReference>
<dbReference type="AlphaFoldDB" id="A0A520KF38"/>